<evidence type="ECO:0000256" key="6">
    <source>
        <dbReference type="ARBA" id="ARBA00022824"/>
    </source>
</evidence>
<dbReference type="Pfam" id="PF03062">
    <property type="entry name" value="MBOAT"/>
    <property type="match status" value="1"/>
</dbReference>
<feature type="transmembrane region" description="Helical" evidence="12">
    <location>
        <begin position="97"/>
        <end position="118"/>
    </location>
</feature>
<dbReference type="UniPathway" id="UPA00230"/>
<feature type="transmembrane region" description="Helical" evidence="12">
    <location>
        <begin position="56"/>
        <end position="77"/>
    </location>
</feature>
<evidence type="ECO:0000256" key="10">
    <source>
        <dbReference type="PIRNR" id="PIRNR000439"/>
    </source>
</evidence>
<comment type="pathway">
    <text evidence="2">Lipid metabolism.</text>
</comment>
<reference evidence="13 14" key="1">
    <citation type="submission" date="2019-07" db="EMBL/GenBank/DDBJ databases">
        <authorList>
            <person name="Jastrzebski P J."/>
            <person name="Paukszto L."/>
            <person name="Jastrzebski P J."/>
        </authorList>
    </citation>
    <scope>NUCLEOTIDE SEQUENCE [LARGE SCALE GENOMIC DNA]</scope>
    <source>
        <strain evidence="13 14">WMS-il1</strain>
    </source>
</reference>
<dbReference type="PANTHER" id="PTHR10408">
    <property type="entry name" value="STEROL O-ACYLTRANSFERASE"/>
    <property type="match status" value="1"/>
</dbReference>
<dbReference type="PANTHER" id="PTHR10408:SF7">
    <property type="entry name" value="DIACYLGLYCEROL O-ACYLTRANSFERASE 1"/>
    <property type="match status" value="1"/>
</dbReference>
<evidence type="ECO:0000256" key="12">
    <source>
        <dbReference type="SAM" id="Phobius"/>
    </source>
</evidence>
<name>A0A564Y2A3_HYMDI</name>
<evidence type="ECO:0000256" key="7">
    <source>
        <dbReference type="ARBA" id="ARBA00022989"/>
    </source>
</evidence>
<keyword evidence="4 10" id="KW-0808">Transferase</keyword>
<feature type="transmembrane region" description="Helical" evidence="12">
    <location>
        <begin position="503"/>
        <end position="521"/>
    </location>
</feature>
<dbReference type="InterPro" id="IPR004299">
    <property type="entry name" value="MBOAT_fam"/>
</dbReference>
<comment type="subcellular location">
    <subcellularLocation>
        <location evidence="1 10">Endoplasmic reticulum membrane</location>
        <topology evidence="1 10">Multi-pass membrane protein</topology>
    </subcellularLocation>
</comment>
<feature type="active site" evidence="11">
    <location>
        <position position="461"/>
    </location>
</feature>
<evidence type="ECO:0000256" key="8">
    <source>
        <dbReference type="ARBA" id="ARBA00023136"/>
    </source>
</evidence>
<evidence type="ECO:0000256" key="1">
    <source>
        <dbReference type="ARBA" id="ARBA00004477"/>
    </source>
</evidence>
<gene>
    <name evidence="13" type="ORF">WMSIL1_LOCUS2230</name>
</gene>
<feature type="transmembrane region" description="Helical" evidence="12">
    <location>
        <begin position="369"/>
        <end position="392"/>
    </location>
</feature>
<evidence type="ECO:0000256" key="2">
    <source>
        <dbReference type="ARBA" id="ARBA00005189"/>
    </source>
</evidence>
<evidence type="ECO:0000256" key="9">
    <source>
        <dbReference type="ARBA" id="ARBA00023315"/>
    </source>
</evidence>
<proteinExistence type="inferred from homology"/>
<feature type="transmembrane region" description="Helical" evidence="12">
    <location>
        <begin position="472"/>
        <end position="491"/>
    </location>
</feature>
<keyword evidence="9 10" id="KW-0012">Acyltransferase</keyword>
<dbReference type="GO" id="GO:0004144">
    <property type="term" value="F:diacylglycerol O-acyltransferase activity"/>
    <property type="evidence" value="ECO:0007669"/>
    <property type="project" value="TreeGrafter"/>
</dbReference>
<dbReference type="AlphaFoldDB" id="A0A564Y2A3"/>
<evidence type="ECO:0000256" key="5">
    <source>
        <dbReference type="ARBA" id="ARBA00022692"/>
    </source>
</evidence>
<dbReference type="Proteomes" id="UP000321570">
    <property type="component" value="Unassembled WGS sequence"/>
</dbReference>
<dbReference type="GO" id="GO:0005789">
    <property type="term" value="C:endoplasmic reticulum membrane"/>
    <property type="evidence" value="ECO:0007669"/>
    <property type="project" value="UniProtKB-SubCell"/>
</dbReference>
<feature type="transmembrane region" description="Helical" evidence="12">
    <location>
        <begin position="158"/>
        <end position="176"/>
    </location>
</feature>
<dbReference type="InterPro" id="IPR014371">
    <property type="entry name" value="Oat_ACAT_DAG_ARE"/>
</dbReference>
<keyword evidence="14" id="KW-1185">Reference proteome</keyword>
<keyword evidence="8 10" id="KW-0472">Membrane</keyword>
<feature type="transmembrane region" description="Helical" evidence="12">
    <location>
        <begin position="130"/>
        <end position="152"/>
    </location>
</feature>
<feature type="transmembrane region" description="Helical" evidence="12">
    <location>
        <begin position="328"/>
        <end position="347"/>
    </location>
</feature>
<organism evidence="13 14">
    <name type="scientific">Hymenolepis diminuta</name>
    <name type="common">Rat tapeworm</name>
    <dbReference type="NCBI Taxonomy" id="6216"/>
    <lineage>
        <taxon>Eukaryota</taxon>
        <taxon>Metazoa</taxon>
        <taxon>Spiralia</taxon>
        <taxon>Lophotrochozoa</taxon>
        <taxon>Platyhelminthes</taxon>
        <taxon>Cestoda</taxon>
        <taxon>Eucestoda</taxon>
        <taxon>Cyclophyllidea</taxon>
        <taxon>Hymenolepididae</taxon>
        <taxon>Hymenolepis</taxon>
    </lineage>
</organism>
<evidence type="ECO:0000256" key="4">
    <source>
        <dbReference type="ARBA" id="ARBA00022679"/>
    </source>
</evidence>
<protein>
    <recommendedName>
        <fullName evidence="10">O-acyltransferase</fullName>
    </recommendedName>
</protein>
<accession>A0A564Y2A3</accession>
<keyword evidence="5 12" id="KW-0812">Transmembrane</keyword>
<evidence type="ECO:0000256" key="3">
    <source>
        <dbReference type="ARBA" id="ARBA00009010"/>
    </source>
</evidence>
<sequence>MKDSKRKMGRAFSSGDIFAYKKATDMSRKRAADQPVHVTKDSLLSVESGFTNFRGLINWGLIMLLVFGGKMALQNLINNGIIVDPFIWRYILHGEHAHRRGFLIIACSNVFILFAYGLELIFHKFKIPNIVVFSLVSLNLVSIIVFPTIVILSNDWSPYFSCPCTILYTIVFLKLWSYAQVNSWCRAAENNSRRNPIKEKKQLLAADHSVLKRKKENAALGRATRAMSTIKEPVVLKSSSLNRSGSNHEDTVDGKIVEKPEAEQKEEDDVISDLDEVALNKIVLNITEYPDNLTLYDLYYFMLAPTLCYELNFPRTFTIRKRFLLKRMLELICLVQVMVMLIQQWMAPGLKSSVTPFIRSSWLYTLERLLTIAIPNHIIWLLGFYALFHSFLNVQAELMKFADRSFYEDWWNADSVSAFWSTWNIPVHRWCRRHIYKPLLIRGYTRFTAACVVFFVSAFFHEFMVSVPLKMPRMWAFLGMLGQQPYALLVHHYCPKGGKLGNMAVWLTLIVGQPLAVYMYFHDYYILRYLH</sequence>
<dbReference type="EMBL" id="CABIJS010000055">
    <property type="protein sequence ID" value="VUZ41296.1"/>
    <property type="molecule type" value="Genomic_DNA"/>
</dbReference>
<feature type="transmembrane region" description="Helical" evidence="12">
    <location>
        <begin position="439"/>
        <end position="460"/>
    </location>
</feature>
<dbReference type="GO" id="GO:0019432">
    <property type="term" value="P:triglyceride biosynthetic process"/>
    <property type="evidence" value="ECO:0007669"/>
    <property type="project" value="TreeGrafter"/>
</dbReference>
<keyword evidence="6 10" id="KW-0256">Endoplasmic reticulum</keyword>
<dbReference type="PIRSF" id="PIRSF000439">
    <property type="entry name" value="Oat_ACAT_DAG_ARE"/>
    <property type="match status" value="1"/>
</dbReference>
<evidence type="ECO:0000313" key="13">
    <source>
        <dbReference type="EMBL" id="VUZ41296.1"/>
    </source>
</evidence>
<keyword evidence="7 12" id="KW-1133">Transmembrane helix</keyword>
<comment type="similarity">
    <text evidence="3 10">Belongs to the membrane-bound acyltransferase family. Sterol o-acyltransferase subfamily.</text>
</comment>
<evidence type="ECO:0000313" key="14">
    <source>
        <dbReference type="Proteomes" id="UP000321570"/>
    </source>
</evidence>
<evidence type="ECO:0000256" key="11">
    <source>
        <dbReference type="PIRSR" id="PIRSR000439-1"/>
    </source>
</evidence>